<keyword evidence="8" id="KW-0285">Flavoprotein</keyword>
<dbReference type="GO" id="GO:0006979">
    <property type="term" value="P:response to oxidative stress"/>
    <property type="evidence" value="ECO:0007669"/>
    <property type="project" value="InterPro"/>
</dbReference>
<evidence type="ECO:0000256" key="21">
    <source>
        <dbReference type="ARBA" id="ARBA00047455"/>
    </source>
</evidence>
<reference evidence="27" key="1">
    <citation type="submission" date="2025-08" db="UniProtKB">
        <authorList>
            <consortium name="Ensembl"/>
        </authorList>
    </citation>
    <scope>IDENTIFICATION</scope>
</reference>
<dbReference type="InterPro" id="IPR037120">
    <property type="entry name" value="Haem_peroxidase_sf_animal"/>
</dbReference>
<evidence type="ECO:0000256" key="10">
    <source>
        <dbReference type="ARBA" id="ARBA00022723"/>
    </source>
</evidence>
<evidence type="ECO:0000256" key="3">
    <source>
        <dbReference type="ARBA" id="ARBA00005197"/>
    </source>
</evidence>
<dbReference type="SUPFAM" id="SSF48113">
    <property type="entry name" value="Heme-dependent peroxidases"/>
    <property type="match status" value="1"/>
</dbReference>
<dbReference type="PROSITE" id="PS50292">
    <property type="entry name" value="PEROXIDASE_3"/>
    <property type="match status" value="1"/>
</dbReference>
<dbReference type="GO" id="GO:0005509">
    <property type="term" value="F:calcium ion binding"/>
    <property type="evidence" value="ECO:0007669"/>
    <property type="project" value="InterPro"/>
</dbReference>
<dbReference type="InterPro" id="IPR050369">
    <property type="entry name" value="RBOH/FRE"/>
</dbReference>
<evidence type="ECO:0000256" key="8">
    <source>
        <dbReference type="ARBA" id="ARBA00022630"/>
    </source>
</evidence>
<evidence type="ECO:0000256" key="1">
    <source>
        <dbReference type="ARBA" id="ARBA00003796"/>
    </source>
</evidence>
<evidence type="ECO:0000256" key="11">
    <source>
        <dbReference type="ARBA" id="ARBA00022729"/>
    </source>
</evidence>
<organism evidence="27 28">
    <name type="scientific">Cyanoderma ruficeps</name>
    <name type="common">rufous-capped babbler</name>
    <dbReference type="NCBI Taxonomy" id="181631"/>
    <lineage>
        <taxon>Eukaryota</taxon>
        <taxon>Metazoa</taxon>
        <taxon>Chordata</taxon>
        <taxon>Craniata</taxon>
        <taxon>Vertebrata</taxon>
        <taxon>Euteleostomi</taxon>
        <taxon>Archelosauria</taxon>
        <taxon>Archosauria</taxon>
        <taxon>Dinosauria</taxon>
        <taxon>Saurischia</taxon>
        <taxon>Theropoda</taxon>
        <taxon>Coelurosauria</taxon>
        <taxon>Aves</taxon>
        <taxon>Neognathae</taxon>
        <taxon>Neoaves</taxon>
        <taxon>Telluraves</taxon>
        <taxon>Australaves</taxon>
        <taxon>Passeriformes</taxon>
        <taxon>Sylvioidea</taxon>
        <taxon>Timaliidae</taxon>
        <taxon>Cyanoderma</taxon>
    </lineage>
</organism>
<keyword evidence="17" id="KW-0560">Oxidoreductase</keyword>
<feature type="signal peptide" evidence="24">
    <location>
        <begin position="1"/>
        <end position="23"/>
    </location>
</feature>
<dbReference type="Gene3D" id="3.40.50.80">
    <property type="entry name" value="Nucleotide-binding domain of ferredoxin-NADP reductase (FNR) module"/>
    <property type="match status" value="1"/>
</dbReference>
<dbReference type="Gene3D" id="1.10.640.10">
    <property type="entry name" value="Haem peroxidase domain superfamily, animal type"/>
    <property type="match status" value="1"/>
</dbReference>
<comment type="catalytic activity">
    <reaction evidence="21">
        <text>NADH + O2 + H(+) = H2O2 + NAD(+)</text>
        <dbReference type="Rhea" id="RHEA:11264"/>
        <dbReference type="ChEBI" id="CHEBI:15378"/>
        <dbReference type="ChEBI" id="CHEBI:15379"/>
        <dbReference type="ChEBI" id="CHEBI:16240"/>
        <dbReference type="ChEBI" id="CHEBI:57540"/>
        <dbReference type="ChEBI" id="CHEBI:57945"/>
        <dbReference type="EC" id="1.6.3.1"/>
    </reaction>
</comment>
<dbReference type="GO" id="GO:0016324">
    <property type="term" value="C:apical plasma membrane"/>
    <property type="evidence" value="ECO:0007669"/>
    <property type="project" value="UniProtKB-SubCell"/>
</dbReference>
<keyword evidence="20" id="KW-0376">Hydrogen peroxide</keyword>
<dbReference type="PANTHER" id="PTHR11972">
    <property type="entry name" value="NADPH OXIDASE"/>
    <property type="match status" value="1"/>
</dbReference>
<dbReference type="InterPro" id="IPR013130">
    <property type="entry name" value="Fe3_Rdtase_TM_dom"/>
</dbReference>
<dbReference type="InterPro" id="IPR017927">
    <property type="entry name" value="FAD-bd_FR_type"/>
</dbReference>
<dbReference type="PROSITE" id="PS50222">
    <property type="entry name" value="EF_HAND_2"/>
    <property type="match status" value="2"/>
</dbReference>
<keyword evidence="6" id="KW-0893">Thyroid hormones biosynthesis</keyword>
<evidence type="ECO:0000256" key="19">
    <source>
        <dbReference type="ARBA" id="ARBA00023180"/>
    </source>
</evidence>
<dbReference type="SMART" id="SM00054">
    <property type="entry name" value="EFh"/>
    <property type="match status" value="2"/>
</dbReference>
<comment type="pathway">
    <text evidence="3">Hormone biosynthesis; thyroid hormone biosynthesis.</text>
</comment>
<dbReference type="Pfam" id="PF03098">
    <property type="entry name" value="An_peroxidase"/>
    <property type="match status" value="1"/>
</dbReference>
<dbReference type="GO" id="GO:0004601">
    <property type="term" value="F:peroxidase activity"/>
    <property type="evidence" value="ECO:0007669"/>
    <property type="project" value="UniProtKB-KW"/>
</dbReference>
<dbReference type="Proteomes" id="UP000694396">
    <property type="component" value="Unplaced"/>
</dbReference>
<dbReference type="InterPro" id="IPR013121">
    <property type="entry name" value="Fe_red_NAD-bd_6"/>
</dbReference>
<evidence type="ECO:0000256" key="9">
    <source>
        <dbReference type="ARBA" id="ARBA00022692"/>
    </source>
</evidence>
<keyword evidence="15" id="KW-0521">NADP</keyword>
<keyword evidence="7" id="KW-0575">Peroxidase</keyword>
<dbReference type="Gene3D" id="1.10.238.10">
    <property type="entry name" value="EF-hand"/>
    <property type="match status" value="1"/>
</dbReference>
<keyword evidence="12" id="KW-0677">Repeat</keyword>
<comment type="subcellular location">
    <subcellularLocation>
        <location evidence="2">Apical cell membrane</location>
        <topology evidence="2">Multi-pass membrane protein</topology>
    </subcellularLocation>
</comment>
<feature type="chain" id="PRO_5034305860" description="NAD(P)H oxidase (H2O2-forming)" evidence="24">
    <location>
        <begin position="24"/>
        <end position="1491"/>
    </location>
</feature>
<dbReference type="Pfam" id="PF08022">
    <property type="entry name" value="FAD_binding_8"/>
    <property type="match status" value="1"/>
</dbReference>
<keyword evidence="11 24" id="KW-0732">Signal</keyword>
<evidence type="ECO:0000259" key="26">
    <source>
        <dbReference type="PROSITE" id="PS51384"/>
    </source>
</evidence>
<keyword evidence="13" id="KW-0274">FAD</keyword>
<dbReference type="GO" id="GO:0042554">
    <property type="term" value="P:superoxide anion generation"/>
    <property type="evidence" value="ECO:0007669"/>
    <property type="project" value="TreeGrafter"/>
</dbReference>
<comment type="function">
    <text evidence="1">Generates hydrogen peroxide which is required for the activity of thyroid peroxidase/TPO and lactoperoxidase/LPO. Plays a role in thyroid hormones synthesis and lactoperoxidase-mediated antimicrobial defense at the surface of mucosa. May have its own peroxidase activity through its N-terminal peroxidase-like domain.</text>
</comment>
<dbReference type="GO" id="GO:0043020">
    <property type="term" value="C:NADPH oxidase complex"/>
    <property type="evidence" value="ECO:0007669"/>
    <property type="project" value="TreeGrafter"/>
</dbReference>
<feature type="transmembrane region" description="Helical" evidence="23">
    <location>
        <begin position="1105"/>
        <end position="1130"/>
    </location>
</feature>
<reference evidence="27" key="2">
    <citation type="submission" date="2025-09" db="UniProtKB">
        <authorList>
            <consortium name="Ensembl"/>
        </authorList>
    </citation>
    <scope>IDENTIFICATION</scope>
</reference>
<feature type="domain" description="FAD-binding FR-type" evidence="26">
    <location>
        <begin position="1238"/>
        <end position="1341"/>
    </location>
</feature>
<dbReference type="EC" id="1.6.3.1" evidence="5"/>
<dbReference type="InterPro" id="IPR010255">
    <property type="entry name" value="Haem_peroxidase_sf"/>
</dbReference>
<dbReference type="FunFam" id="2.40.30.10:FF:000078">
    <property type="entry name" value="Dual oxidase 2"/>
    <property type="match status" value="1"/>
</dbReference>
<dbReference type="InterPro" id="IPR019791">
    <property type="entry name" value="Haem_peroxidase_animal"/>
</dbReference>
<dbReference type="GO" id="GO:0020037">
    <property type="term" value="F:heme binding"/>
    <property type="evidence" value="ECO:0007669"/>
    <property type="project" value="InterPro"/>
</dbReference>
<dbReference type="Pfam" id="PF01794">
    <property type="entry name" value="Ferric_reduct"/>
    <property type="match status" value="1"/>
</dbReference>
<evidence type="ECO:0000259" key="25">
    <source>
        <dbReference type="PROSITE" id="PS50222"/>
    </source>
</evidence>
<evidence type="ECO:0000256" key="2">
    <source>
        <dbReference type="ARBA" id="ARBA00004424"/>
    </source>
</evidence>
<evidence type="ECO:0000256" key="14">
    <source>
        <dbReference type="ARBA" id="ARBA00022837"/>
    </source>
</evidence>
<dbReference type="FunFam" id="1.10.640.10:FF:000004">
    <property type="entry name" value="Dual oxidase 2"/>
    <property type="match status" value="1"/>
</dbReference>
<dbReference type="SUPFAM" id="SSF52343">
    <property type="entry name" value="Ferredoxin reductase-like, C-terminal NADP-linked domain"/>
    <property type="match status" value="1"/>
</dbReference>
<feature type="domain" description="EF-hand" evidence="25">
    <location>
        <begin position="808"/>
        <end position="843"/>
    </location>
</feature>
<protein>
    <recommendedName>
        <fullName evidence="5">NAD(P)H oxidase (H2O2-forming)</fullName>
        <ecNumber evidence="5">1.6.3.1</ecNumber>
    </recommendedName>
</protein>
<dbReference type="CDD" id="cd09820">
    <property type="entry name" value="dual_peroxidase_like"/>
    <property type="match status" value="1"/>
</dbReference>
<dbReference type="PRINTS" id="PR00457">
    <property type="entry name" value="ANPEROXIDASE"/>
</dbReference>
<dbReference type="PROSITE" id="PS51384">
    <property type="entry name" value="FAD_FR"/>
    <property type="match status" value="1"/>
</dbReference>
<evidence type="ECO:0000256" key="7">
    <source>
        <dbReference type="ARBA" id="ARBA00022559"/>
    </source>
</evidence>
<evidence type="ECO:0000256" key="17">
    <source>
        <dbReference type="ARBA" id="ARBA00023002"/>
    </source>
</evidence>
<dbReference type="InterPro" id="IPR018247">
    <property type="entry name" value="EF_Hand_1_Ca_BS"/>
</dbReference>
<name>A0A8C3RB94_9PASS</name>
<dbReference type="SUPFAM" id="SSF47473">
    <property type="entry name" value="EF-hand"/>
    <property type="match status" value="1"/>
</dbReference>
<dbReference type="InterPro" id="IPR013112">
    <property type="entry name" value="FAD-bd_8"/>
</dbReference>
<comment type="catalytic activity">
    <reaction evidence="22">
        <text>NADPH + O2 + H(+) = H2O2 + NADP(+)</text>
        <dbReference type="Rhea" id="RHEA:11260"/>
        <dbReference type="ChEBI" id="CHEBI:15378"/>
        <dbReference type="ChEBI" id="CHEBI:15379"/>
        <dbReference type="ChEBI" id="CHEBI:16240"/>
        <dbReference type="ChEBI" id="CHEBI:57783"/>
        <dbReference type="ChEBI" id="CHEBI:58349"/>
        <dbReference type="EC" id="1.6.3.1"/>
    </reaction>
</comment>
<dbReference type="InterPro" id="IPR039261">
    <property type="entry name" value="FNR_nucleotide-bd"/>
</dbReference>
<dbReference type="SUPFAM" id="SSF63380">
    <property type="entry name" value="Riboflavin synthase domain-like"/>
    <property type="match status" value="1"/>
</dbReference>
<dbReference type="CDD" id="cd00051">
    <property type="entry name" value="EFh"/>
    <property type="match status" value="3"/>
</dbReference>
<dbReference type="GO" id="GO:0006590">
    <property type="term" value="P:thyroid hormone generation"/>
    <property type="evidence" value="ECO:0007669"/>
    <property type="project" value="UniProtKB-UniPathway"/>
</dbReference>
<evidence type="ECO:0000256" key="24">
    <source>
        <dbReference type="SAM" id="SignalP"/>
    </source>
</evidence>
<dbReference type="InterPro" id="IPR034821">
    <property type="entry name" value="DUOX_peroxidase"/>
</dbReference>
<evidence type="ECO:0000256" key="5">
    <source>
        <dbReference type="ARBA" id="ARBA00012698"/>
    </source>
</evidence>
<evidence type="ECO:0000256" key="23">
    <source>
        <dbReference type="SAM" id="Phobius"/>
    </source>
</evidence>
<accession>A0A8C3RB94</accession>
<dbReference type="PANTHER" id="PTHR11972:SF175">
    <property type="entry name" value="NAD(P)H OXIDASE (H2O2-FORMING)"/>
    <property type="match status" value="1"/>
</dbReference>
<evidence type="ECO:0000256" key="15">
    <source>
        <dbReference type="ARBA" id="ARBA00022857"/>
    </source>
</evidence>
<dbReference type="Pfam" id="PF00036">
    <property type="entry name" value="EF-hand_1"/>
    <property type="match status" value="1"/>
</dbReference>
<feature type="transmembrane region" description="Helical" evidence="23">
    <location>
        <begin position="1189"/>
        <end position="1211"/>
    </location>
</feature>
<feature type="transmembrane region" description="Helical" evidence="23">
    <location>
        <begin position="1018"/>
        <end position="1040"/>
    </location>
</feature>
<keyword evidence="19" id="KW-0325">Glycoprotein</keyword>
<feature type="transmembrane region" description="Helical" evidence="23">
    <location>
        <begin position="1052"/>
        <end position="1075"/>
    </location>
</feature>
<dbReference type="GO" id="GO:0042744">
    <property type="term" value="P:hydrogen peroxide catabolic process"/>
    <property type="evidence" value="ECO:0007669"/>
    <property type="project" value="UniProtKB-KW"/>
</dbReference>
<sequence>MQRAAMMLSLVVWVLSLPGAQESISWEVQRYDGWYNNLLHHSHGSVGARLLRLLPANYADGVYQALQEPHVPNARQLSNAIARGPSGLPSRRNATVLAVFFGFHVLLDILETEKPGCPAEFLNIHIPPGDPVFDPAGTGGVVLPFQRIRWAAETGQSPNNPREQTNEMTGWLDGSSIYGPSHSWSDALRSFQEGQLASGPNRSLPRQTDGRVPMWKALDPSTGQGGPQGIYDLGSAWGNENPFLQAESIAWFRYHNHLATALAQKHPAWSDEDLFQHTRKRVIATFQSIVLYEWLPALLGTEVPEYKGYQQHLDPSLSPEFVAAAGQFLATMVPPGVYKRDTKCRFQNVSVSSGSFPAMRLCNSYWSRESPGLQQAEDVDNLLLGMSSQIAEREDNIMVEDLQDYWYGPLKYSRTDYVASWVQRGRDFGLPTYNQVRQRFGLKPLQNWSNLAPHLEPQVLQKVAALYANNVAGLEMLPGGMLEADGSLFSTIILEQFVRLRDGDRFWFENTKNGLFTEEEIREIRNTTFHSVLTSVTYARSTDLQPHVFTWREGDPCPQPQQLTAQHLANCTPMMVLDYFAGSGAGFGIIIVVLCCLPLVTLFVAWVVAAFRKRDFKKLQRKQGTSVRREVSGEAVHAMEWHGPKTDNSPVYIQLQADKVLKVLDSRGSVVRSINLKAHQRVEVILSNNKGNKALLLKSPKEYDLVLLFSEEAERSIFVGKLRDYLKESRFDLHLSEMKEQSLMKRAVTQEQRKQILETFFRHLFAQVLEIDRSDAGELSFESSQKAKESLMCELSRAEFAEALGLKEHSMFVDSMFSLADKDGNGYISFREFLDILVVFMKGSPEEKSKVMFRMYDIDENGFLSKEEFLRMVRSFIEISNNCLSREQAEQVTESMFQASGFQDRDELTWENFHYMLRDHDNELRLTQLCVKGQWAGGNGQHPIWNSQVLAHQSPHFNCSNGASAAAACELRKRPGRKANQYQLNLYTEAQRKKYERNRVQQKIQEFKRFVENYRRHIVCVVLFSAITAGVFAERAYYYAFASPSTGIAQTTFVGIIISRGSAASISFMYSYILLTMCRNLITVLRETFLNHYIPFDAAVDFHRWIAMAALIFSGHVVNVYIFSVTPLSVLSCLFPSVFTNDGSQLPQKYYWWFFQTIPGMTGVLLLVVLAVMYVFATHHFRHVSFKGFWITHHLYVLLYILVIIHGSYALIQQPRFYIYFIIPALIYSADKLHSLSRKKVEISVVKAELLPSGVTHLQFQRPQDFDYKSGQWVRIACVALGTTEYHPFTLTSAPHDDTLSLHIRAVGPWTTRLREHFSSPEGFQDLGGIGVTPFASILKDLVFKSSINSKVLCKKIYFIWVTRTQRQFEWLTDIIREVEESDKNNLVSVHIYITQLAEKFDLRTTMLYICERHFQKVLNKSLFTGLRSITHFGRPPFVPFFNSLQEVHPEVKKIGVFSCGPPGMTKSVEQACRQMNKKDQTYFAHHYENF</sequence>
<evidence type="ECO:0000256" key="20">
    <source>
        <dbReference type="ARBA" id="ARBA00023324"/>
    </source>
</evidence>
<dbReference type="FunFam" id="1.10.238.10:FF:000095">
    <property type="entry name" value="dual oxidase 2"/>
    <property type="match status" value="1"/>
</dbReference>
<dbReference type="InterPro" id="IPR011992">
    <property type="entry name" value="EF-hand-dom_pair"/>
</dbReference>
<evidence type="ECO:0000256" key="13">
    <source>
        <dbReference type="ARBA" id="ARBA00022827"/>
    </source>
</evidence>
<dbReference type="GO" id="GO:0016174">
    <property type="term" value="F:NAD(P)H oxidase H2O2-forming activity"/>
    <property type="evidence" value="ECO:0007669"/>
    <property type="project" value="UniProtKB-EC"/>
</dbReference>
<dbReference type="Pfam" id="PF13202">
    <property type="entry name" value="EF-hand_5"/>
    <property type="match status" value="1"/>
</dbReference>
<dbReference type="GO" id="GO:0016175">
    <property type="term" value="F:superoxide-generating NAD(P)H oxidase activity"/>
    <property type="evidence" value="ECO:0007669"/>
    <property type="project" value="TreeGrafter"/>
</dbReference>
<dbReference type="UniPathway" id="UPA00194"/>
<dbReference type="GO" id="GO:0006952">
    <property type="term" value="P:defense response"/>
    <property type="evidence" value="ECO:0007669"/>
    <property type="project" value="TreeGrafter"/>
</dbReference>
<dbReference type="Ensembl" id="ENSCRFT00000019052.1">
    <property type="protein sequence ID" value="ENSCRFP00000018432.1"/>
    <property type="gene ID" value="ENSCRFG00000013928.1"/>
</dbReference>
<evidence type="ECO:0000256" key="4">
    <source>
        <dbReference type="ARBA" id="ARBA00005644"/>
    </source>
</evidence>
<dbReference type="InterPro" id="IPR017938">
    <property type="entry name" value="Riboflavin_synthase-like_b-brl"/>
</dbReference>
<feature type="transmembrane region" description="Helical" evidence="23">
    <location>
        <begin position="1150"/>
        <end position="1177"/>
    </location>
</feature>
<dbReference type="CDD" id="cd06186">
    <property type="entry name" value="NOX_Duox_like_FAD_NADP"/>
    <property type="match status" value="1"/>
</dbReference>
<keyword evidence="18 23" id="KW-0472">Membrane</keyword>
<evidence type="ECO:0000256" key="18">
    <source>
        <dbReference type="ARBA" id="ARBA00023136"/>
    </source>
</evidence>
<dbReference type="Pfam" id="PF08030">
    <property type="entry name" value="NAD_binding_6"/>
    <property type="match status" value="1"/>
</dbReference>
<keyword evidence="9 23" id="KW-0812">Transmembrane</keyword>
<feature type="domain" description="EF-hand" evidence="25">
    <location>
        <begin position="844"/>
        <end position="879"/>
    </location>
</feature>
<dbReference type="GO" id="GO:0042446">
    <property type="term" value="P:hormone biosynthetic process"/>
    <property type="evidence" value="ECO:0007669"/>
    <property type="project" value="UniProtKB-KW"/>
</dbReference>
<evidence type="ECO:0000256" key="12">
    <source>
        <dbReference type="ARBA" id="ARBA00022737"/>
    </source>
</evidence>
<evidence type="ECO:0000256" key="16">
    <source>
        <dbReference type="ARBA" id="ARBA00022989"/>
    </source>
</evidence>
<dbReference type="Gene3D" id="2.40.30.10">
    <property type="entry name" value="Translation factors"/>
    <property type="match status" value="1"/>
</dbReference>
<keyword evidence="28" id="KW-1185">Reference proteome</keyword>
<keyword evidence="16 23" id="KW-1133">Transmembrane helix</keyword>
<comment type="similarity">
    <text evidence="4">In the N-terminal section; belongs to the peroxidase family.</text>
</comment>
<evidence type="ECO:0000256" key="6">
    <source>
        <dbReference type="ARBA" id="ARBA00022534"/>
    </source>
</evidence>
<dbReference type="SFLD" id="SFLDG01169">
    <property type="entry name" value="NADPH_oxidase_subgroup_(NOX)"/>
    <property type="match status" value="1"/>
</dbReference>
<evidence type="ECO:0000313" key="27">
    <source>
        <dbReference type="Ensembl" id="ENSCRFP00000018432.1"/>
    </source>
</evidence>
<evidence type="ECO:0000313" key="28">
    <source>
        <dbReference type="Proteomes" id="UP000694396"/>
    </source>
</evidence>
<keyword evidence="14" id="KW-0106">Calcium</keyword>
<keyword evidence="10" id="KW-0479">Metal-binding</keyword>
<evidence type="ECO:0000256" key="22">
    <source>
        <dbReference type="ARBA" id="ARBA00048762"/>
    </source>
</evidence>
<dbReference type="PROSITE" id="PS00018">
    <property type="entry name" value="EF_HAND_1"/>
    <property type="match status" value="2"/>
</dbReference>
<proteinExistence type="inferred from homology"/>
<dbReference type="FunFam" id="3.40.50.80:FF:000006">
    <property type="entry name" value="Dual oxidase 2"/>
    <property type="match status" value="1"/>
</dbReference>
<dbReference type="InterPro" id="IPR002048">
    <property type="entry name" value="EF_hand_dom"/>
</dbReference>
<feature type="transmembrane region" description="Helical" evidence="23">
    <location>
        <begin position="585"/>
        <end position="611"/>
    </location>
</feature>